<organism evidence="1 2">
    <name type="scientific">Solirubrobacter pauli</name>
    <dbReference type="NCBI Taxonomy" id="166793"/>
    <lineage>
        <taxon>Bacteria</taxon>
        <taxon>Bacillati</taxon>
        <taxon>Actinomycetota</taxon>
        <taxon>Thermoleophilia</taxon>
        <taxon>Solirubrobacterales</taxon>
        <taxon>Solirubrobacteraceae</taxon>
        <taxon>Solirubrobacter</taxon>
    </lineage>
</organism>
<dbReference type="AlphaFoldDB" id="A0A660LHG3"/>
<proteinExistence type="predicted"/>
<gene>
    <name evidence="1" type="ORF">C8N24_3659</name>
</gene>
<accession>A0A660LHG3</accession>
<sequence>MSWDELVAAALIGTDRRPVEADAPPGSPEALEATLGGRGAEDRLLVASAAWTVARRAGAQAGASRTVEPVAADARPLCSAAAASRLELLLEVRELVDEWLGLADRAGVRPPPELAPALLDYAEARPERQAAVLGALGALAAWLAAREPRWAYALPVDDDVWKTGTPDQRQALLRRRRQEDPEAARALIASTWAEETWEDREAFLGELELGLSEADEPLLETALQDRRKPVRDVAAELLARLPRSAFAARAAAAARPLLRVEDGELVATLPEAEGRGRRSERLTELIAAAPLDVWTSGTNAETAGGDGAADGALAGLGLAPAQLVALPVRDDLAAAVHAGWVEAAINQRHEAWGRALGLLELLPHAEAEARAAAADDPVRAAERLRWTWGPTLSNAVVASVKRRREQGGRDIDVAFVGYRIDPATEVDHLRELGGRDIGRLCDVAAIRAAMLSEFV</sequence>
<reference evidence="1 2" key="1">
    <citation type="submission" date="2018-10" db="EMBL/GenBank/DDBJ databases">
        <title>Genomic Encyclopedia of Archaeal and Bacterial Type Strains, Phase II (KMG-II): from individual species to whole genera.</title>
        <authorList>
            <person name="Goeker M."/>
        </authorList>
    </citation>
    <scope>NUCLEOTIDE SEQUENCE [LARGE SCALE GENOMIC DNA]</scope>
    <source>
        <strain evidence="1 2">DSM 14954</strain>
    </source>
</reference>
<dbReference type="InterPro" id="IPR043746">
    <property type="entry name" value="DUF5691"/>
</dbReference>
<dbReference type="Pfam" id="PF18944">
    <property type="entry name" value="DUF5691"/>
    <property type="match status" value="2"/>
</dbReference>
<dbReference type="Proteomes" id="UP000278962">
    <property type="component" value="Unassembled WGS sequence"/>
</dbReference>
<name>A0A660LHG3_9ACTN</name>
<comment type="caution">
    <text evidence="1">The sequence shown here is derived from an EMBL/GenBank/DDBJ whole genome shotgun (WGS) entry which is preliminary data.</text>
</comment>
<protein>
    <submittedName>
        <fullName evidence="1">Uncharacterized protein</fullName>
    </submittedName>
</protein>
<keyword evidence="2" id="KW-1185">Reference proteome</keyword>
<dbReference type="OrthoDB" id="262508at2"/>
<evidence type="ECO:0000313" key="2">
    <source>
        <dbReference type="Proteomes" id="UP000278962"/>
    </source>
</evidence>
<dbReference type="EMBL" id="RBIL01000001">
    <property type="protein sequence ID" value="RKQ93786.1"/>
    <property type="molecule type" value="Genomic_DNA"/>
</dbReference>
<evidence type="ECO:0000313" key="1">
    <source>
        <dbReference type="EMBL" id="RKQ93786.1"/>
    </source>
</evidence>
<dbReference type="RefSeq" id="WP_121252221.1">
    <property type="nucleotide sequence ID" value="NZ_RBIL01000001.1"/>
</dbReference>